<dbReference type="PANTHER" id="PTHR23120">
    <property type="entry name" value="MAESTRO-RELATED HEAT DOMAIN-CONTAINING"/>
    <property type="match status" value="1"/>
</dbReference>
<feature type="region of interest" description="Disordered" evidence="1">
    <location>
        <begin position="381"/>
        <end position="409"/>
    </location>
</feature>
<dbReference type="InterPro" id="IPR055406">
    <property type="entry name" value="HEAT_Maestro"/>
</dbReference>
<organism evidence="3 4">
    <name type="scientific">Anas platyrhynchos</name>
    <name type="common">Mallard</name>
    <name type="synonym">Anas boschas</name>
    <dbReference type="NCBI Taxonomy" id="8839"/>
    <lineage>
        <taxon>Eukaryota</taxon>
        <taxon>Metazoa</taxon>
        <taxon>Chordata</taxon>
        <taxon>Craniata</taxon>
        <taxon>Vertebrata</taxon>
        <taxon>Euteleostomi</taxon>
        <taxon>Archelosauria</taxon>
        <taxon>Archosauria</taxon>
        <taxon>Dinosauria</taxon>
        <taxon>Saurischia</taxon>
        <taxon>Theropoda</taxon>
        <taxon>Coelurosauria</taxon>
        <taxon>Aves</taxon>
        <taxon>Neognathae</taxon>
        <taxon>Galloanserae</taxon>
        <taxon>Anseriformes</taxon>
        <taxon>Anatidae</taxon>
        <taxon>Anatinae</taxon>
        <taxon>Anas</taxon>
    </lineage>
</organism>
<dbReference type="Pfam" id="PF23227">
    <property type="entry name" value="HEAT_MROH2B_C"/>
    <property type="match status" value="1"/>
</dbReference>
<protein>
    <recommendedName>
        <fullName evidence="2">Maestro/Maestro-like HEAT-repeats domain-containing protein</fullName>
    </recommendedName>
</protein>
<sequence>MLSKKKQQVFLAKWKCGRAGALCKRVPSFSWQTGLQWEHTYASAGGLLKAGFGPWPLAEQRLTDRAVKGDLLADLWLLAILGADRANLRLLLHPGFGCQDGPANDYKNQEKANCSEKLIQKVAGNGHTGAGKKLELREADQRTQLPLAGKQLHIMGTHTSLETKTVLVTLQLILLINNWPVYEPEIWDQTEVKASSQVREHSICLFQAMVEDVLRQRKKEMKRTVHRSLLPLYFHMRDQSESVAKWQSRGLALATEPSARCPSHGCTRVRQHPGVSPKRSRGSDPQCRCTAVTDRAGAQGLRGVPEHSPRPTMPQPPARRSRRFLSENSPTPEAASEGDEEGGMPPRQPRLAWQETWSSRGSNRPAEDSLLAVERTPVEAFLPEEDSSPADAIAQAAGSSQVEESQDDVQWLDPSKAWKLCRDKAVEFIRAYVRGTEKVMAAACITAVLLALPSRGPTQPQTPQGFGPAGRGCPPNALLVSLWLPGRRGAEDAVPQQNLRSVHMCHREGKHKLVENIMVRGCAAGWGRGKAPRHQPPGRRGLGQRWLCCCWVPAAPRSHPACALQALLEKEPMDSLRTAFRQKAMETVALLSNTIPTALCGKKESLLNMCCKSIFFLPPESDVPETGVLYAKRLGMEIQVFNEFVKHCLCLVLPRAGKECLELSDVERCPVPPQLSPEDSDTPREKIEASIHNYFREHEGKKSLKAEEKSLKFV</sequence>
<evidence type="ECO:0000259" key="2">
    <source>
        <dbReference type="Pfam" id="PF23227"/>
    </source>
</evidence>
<accession>R0LD74</accession>
<dbReference type="GO" id="GO:0005737">
    <property type="term" value="C:cytoplasm"/>
    <property type="evidence" value="ECO:0007669"/>
    <property type="project" value="TreeGrafter"/>
</dbReference>
<dbReference type="EMBL" id="KB743323">
    <property type="protein sequence ID" value="EOA99424.1"/>
    <property type="molecule type" value="Genomic_DNA"/>
</dbReference>
<dbReference type="Proteomes" id="UP000296049">
    <property type="component" value="Unassembled WGS sequence"/>
</dbReference>
<reference evidence="4" key="1">
    <citation type="journal article" date="2013" name="Nat. Genet.">
        <title>The duck genome and transcriptome provide insight into an avian influenza virus reservoir species.</title>
        <authorList>
            <person name="Huang Y."/>
            <person name="Li Y."/>
            <person name="Burt D.W."/>
            <person name="Chen H."/>
            <person name="Zhang Y."/>
            <person name="Qian W."/>
            <person name="Kim H."/>
            <person name="Gan S."/>
            <person name="Zhao Y."/>
            <person name="Li J."/>
            <person name="Yi K."/>
            <person name="Feng H."/>
            <person name="Zhu P."/>
            <person name="Li B."/>
            <person name="Liu Q."/>
            <person name="Fairley S."/>
            <person name="Magor K.E."/>
            <person name="Du Z."/>
            <person name="Hu X."/>
            <person name="Goodman L."/>
            <person name="Tafer H."/>
            <person name="Vignal A."/>
            <person name="Lee T."/>
            <person name="Kim K.W."/>
            <person name="Sheng Z."/>
            <person name="An Y."/>
            <person name="Searle S."/>
            <person name="Herrero J."/>
            <person name="Groenen M.A."/>
            <person name="Crooijmans R.P."/>
            <person name="Faraut T."/>
            <person name="Cai Q."/>
            <person name="Webster R.G."/>
            <person name="Aldridge J.R."/>
            <person name="Warren W.C."/>
            <person name="Bartschat S."/>
            <person name="Kehr S."/>
            <person name="Marz M."/>
            <person name="Stadler P.F."/>
            <person name="Smith J."/>
            <person name="Kraus R.H."/>
            <person name="Zhao Y."/>
            <person name="Ren L."/>
            <person name="Fei J."/>
            <person name="Morisson M."/>
            <person name="Kaiser P."/>
            <person name="Griffin D.K."/>
            <person name="Rao M."/>
            <person name="Pitel F."/>
            <person name="Wang J."/>
            <person name="Li N."/>
        </authorList>
    </citation>
    <scope>NUCLEOTIDE SEQUENCE [LARGE SCALE GENOMIC DNA]</scope>
</reference>
<dbReference type="AlphaFoldDB" id="R0LD74"/>
<dbReference type="PANTHER" id="PTHR23120:SF42">
    <property type="entry name" value="MAESTRO HEAT-LIKE REPEAT FAMILY MEMBER 3"/>
    <property type="match status" value="1"/>
</dbReference>
<feature type="domain" description="Maestro/Maestro-like HEAT-repeats" evidence="2">
    <location>
        <begin position="193"/>
        <end position="245"/>
    </location>
</feature>
<proteinExistence type="predicted"/>
<evidence type="ECO:0000313" key="4">
    <source>
        <dbReference type="Proteomes" id="UP000296049"/>
    </source>
</evidence>
<evidence type="ECO:0000256" key="1">
    <source>
        <dbReference type="SAM" id="MobiDB-lite"/>
    </source>
</evidence>
<feature type="region of interest" description="Disordered" evidence="1">
    <location>
        <begin position="257"/>
        <end position="349"/>
    </location>
</feature>
<dbReference type="InterPro" id="IPR045206">
    <property type="entry name" value="Maestro_heat-like_prot"/>
</dbReference>
<name>R0LD74_ANAPL</name>
<evidence type="ECO:0000313" key="3">
    <source>
        <dbReference type="EMBL" id="EOA99424.1"/>
    </source>
</evidence>
<gene>
    <name evidence="3" type="ORF">Anapl_07161</name>
</gene>
<keyword evidence="4" id="KW-1185">Reference proteome</keyword>